<organism evidence="2 3">
    <name type="scientific">Nitzschia inconspicua</name>
    <dbReference type="NCBI Taxonomy" id="303405"/>
    <lineage>
        <taxon>Eukaryota</taxon>
        <taxon>Sar</taxon>
        <taxon>Stramenopiles</taxon>
        <taxon>Ochrophyta</taxon>
        <taxon>Bacillariophyta</taxon>
        <taxon>Bacillariophyceae</taxon>
        <taxon>Bacillariophycidae</taxon>
        <taxon>Bacillariales</taxon>
        <taxon>Bacillariaceae</taxon>
        <taxon>Nitzschia</taxon>
    </lineage>
</organism>
<feature type="region of interest" description="Disordered" evidence="1">
    <location>
        <begin position="1"/>
        <end position="20"/>
    </location>
</feature>
<gene>
    <name evidence="2" type="ORF">IV203_014138</name>
</gene>
<reference evidence="2" key="1">
    <citation type="journal article" date="2021" name="Sci. Rep.">
        <title>Diploid genomic architecture of Nitzschia inconspicua, an elite biomass production diatom.</title>
        <authorList>
            <person name="Oliver A."/>
            <person name="Podell S."/>
            <person name="Pinowska A."/>
            <person name="Traller J.C."/>
            <person name="Smith S.R."/>
            <person name="McClure R."/>
            <person name="Beliaev A."/>
            <person name="Bohutskyi P."/>
            <person name="Hill E.A."/>
            <person name="Rabines A."/>
            <person name="Zheng H."/>
            <person name="Allen L.Z."/>
            <person name="Kuo A."/>
            <person name="Grigoriev I.V."/>
            <person name="Allen A.E."/>
            <person name="Hazlebeck D."/>
            <person name="Allen E.E."/>
        </authorList>
    </citation>
    <scope>NUCLEOTIDE SEQUENCE</scope>
    <source>
        <strain evidence="2">Hildebrandi</strain>
    </source>
</reference>
<dbReference type="EMBL" id="JAGRRH010000001">
    <property type="protein sequence ID" value="KAG7375043.1"/>
    <property type="molecule type" value="Genomic_DNA"/>
</dbReference>
<feature type="compositionally biased region" description="Low complexity" evidence="1">
    <location>
        <begin position="135"/>
        <end position="148"/>
    </location>
</feature>
<reference evidence="2" key="2">
    <citation type="submission" date="2021-04" db="EMBL/GenBank/DDBJ databases">
        <authorList>
            <person name="Podell S."/>
        </authorList>
    </citation>
    <scope>NUCLEOTIDE SEQUENCE</scope>
    <source>
        <strain evidence="2">Hildebrandi</strain>
    </source>
</reference>
<accession>A0A9K3Q8K9</accession>
<feature type="compositionally biased region" description="Polar residues" evidence="1">
    <location>
        <begin position="222"/>
        <end position="246"/>
    </location>
</feature>
<dbReference type="AlphaFoldDB" id="A0A9K3Q8K9"/>
<keyword evidence="3" id="KW-1185">Reference proteome</keyword>
<protein>
    <submittedName>
        <fullName evidence="2">Uncharacterized protein</fullName>
    </submittedName>
</protein>
<feature type="region of interest" description="Disordered" evidence="1">
    <location>
        <begin position="135"/>
        <end position="176"/>
    </location>
</feature>
<feature type="compositionally biased region" description="Basic residues" evidence="1">
    <location>
        <begin position="151"/>
        <end position="162"/>
    </location>
</feature>
<evidence type="ECO:0000313" key="3">
    <source>
        <dbReference type="Proteomes" id="UP000693970"/>
    </source>
</evidence>
<feature type="region of interest" description="Disordered" evidence="1">
    <location>
        <begin position="208"/>
        <end position="285"/>
    </location>
</feature>
<feature type="compositionally biased region" description="Polar residues" evidence="1">
    <location>
        <begin position="258"/>
        <end position="273"/>
    </location>
</feature>
<feature type="compositionally biased region" description="Polar residues" evidence="1">
    <location>
        <begin position="163"/>
        <end position="176"/>
    </location>
</feature>
<name>A0A9K3Q8K9_9STRA</name>
<dbReference type="Proteomes" id="UP000693970">
    <property type="component" value="Unassembled WGS sequence"/>
</dbReference>
<proteinExistence type="predicted"/>
<sequence>MDPRNDNPNMWSQVAQMSDPQTRVVVAPFSSQEETEGQFNLEKIPLAAPIPPLYAPNDWKVSSGTTTTTATATTKHHGELDQADSAACMKLQHSIIHDDYIMDEQNPRKINGSGIRQSSSRWDVGMEKSMKAMMAPPMPTASMSPTPSNRSTRKHNHHHHQLKQPQRSKSPCSDVALSQTHQPLAGNLSTIPTQQVVLPYSEKIPLHSYTPKSRSSHHPKNRVQSETNISNNLSFDDTMTTAVSETVTRRDSFDSMPTLPQRQKSKNSVTENLELSKIYNKGHST</sequence>
<evidence type="ECO:0000256" key="1">
    <source>
        <dbReference type="SAM" id="MobiDB-lite"/>
    </source>
</evidence>
<comment type="caution">
    <text evidence="2">The sequence shown here is derived from an EMBL/GenBank/DDBJ whole genome shotgun (WGS) entry which is preliminary data.</text>
</comment>
<evidence type="ECO:0000313" key="2">
    <source>
        <dbReference type="EMBL" id="KAG7375043.1"/>
    </source>
</evidence>